<dbReference type="HAMAP" id="MF_00347">
    <property type="entry name" value="Polyphosphate_kinase"/>
    <property type="match status" value="1"/>
</dbReference>
<dbReference type="Pfam" id="PF13090">
    <property type="entry name" value="PP_kinase_C"/>
    <property type="match status" value="1"/>
</dbReference>
<proteinExistence type="inferred from homology"/>
<dbReference type="EMBL" id="JBHULN010000001">
    <property type="protein sequence ID" value="MFD2569649.1"/>
    <property type="molecule type" value="Genomic_DNA"/>
</dbReference>
<dbReference type="SUPFAM" id="SSF140356">
    <property type="entry name" value="PPK N-terminal domain-like"/>
    <property type="match status" value="1"/>
</dbReference>
<organism evidence="12 13">
    <name type="scientific">Spirosoma soli</name>
    <dbReference type="NCBI Taxonomy" id="1770529"/>
    <lineage>
        <taxon>Bacteria</taxon>
        <taxon>Pseudomonadati</taxon>
        <taxon>Bacteroidota</taxon>
        <taxon>Cytophagia</taxon>
        <taxon>Cytophagales</taxon>
        <taxon>Cytophagaceae</taxon>
        <taxon>Spirosoma</taxon>
    </lineage>
</organism>
<dbReference type="InterPro" id="IPR036832">
    <property type="entry name" value="PPK_N_dom_sf"/>
</dbReference>
<comment type="caution">
    <text evidence="12">The sequence shown here is derived from an EMBL/GenBank/DDBJ whole genome shotgun (WGS) entry which is preliminary data.</text>
</comment>
<evidence type="ECO:0000256" key="4">
    <source>
        <dbReference type="ARBA" id="ARBA00022777"/>
    </source>
</evidence>
<comment type="cofactor">
    <cofactor evidence="6">
        <name>Mg(2+)</name>
        <dbReference type="ChEBI" id="CHEBI:18420"/>
    </cofactor>
</comment>
<feature type="binding site" evidence="6">
    <location>
        <position position="628"/>
    </location>
    <ligand>
        <name>ATP</name>
        <dbReference type="ChEBI" id="CHEBI:30616"/>
    </ligand>
</feature>
<dbReference type="InterPro" id="IPR041108">
    <property type="entry name" value="PP_kinase_C_1"/>
</dbReference>
<name>A0ABW5LYF0_9BACT</name>
<dbReference type="PIRSF" id="PIRSF015589">
    <property type="entry name" value="PP_kinase"/>
    <property type="match status" value="1"/>
</dbReference>
<dbReference type="PANTHER" id="PTHR30218">
    <property type="entry name" value="POLYPHOSPHATE KINASE"/>
    <property type="match status" value="1"/>
</dbReference>
<reference evidence="13" key="1">
    <citation type="journal article" date="2019" name="Int. J. Syst. Evol. Microbiol.">
        <title>The Global Catalogue of Microorganisms (GCM) 10K type strain sequencing project: providing services to taxonomists for standard genome sequencing and annotation.</title>
        <authorList>
            <consortium name="The Broad Institute Genomics Platform"/>
            <consortium name="The Broad Institute Genome Sequencing Center for Infectious Disease"/>
            <person name="Wu L."/>
            <person name="Ma J."/>
        </authorList>
    </citation>
    <scope>NUCLEOTIDE SEQUENCE [LARGE SCALE GENOMIC DNA]</scope>
    <source>
        <strain evidence="13">KCTC 42805</strain>
    </source>
</reference>
<dbReference type="InterPro" id="IPR025200">
    <property type="entry name" value="PPK_C_dom2"/>
</dbReference>
<protein>
    <recommendedName>
        <fullName evidence="6 7">Polyphosphate kinase</fullName>
        <ecNumber evidence="6 7">2.7.4.1</ecNumber>
    </recommendedName>
    <alternativeName>
        <fullName evidence="6">ATP-polyphosphate phosphotransferase</fullName>
    </alternativeName>
    <alternativeName>
        <fullName evidence="6">Polyphosphoric acid kinase</fullName>
    </alternativeName>
</protein>
<evidence type="ECO:0000259" key="10">
    <source>
        <dbReference type="Pfam" id="PF13090"/>
    </source>
</evidence>
<feature type="binding site" evidence="6">
    <location>
        <position position="532"/>
    </location>
    <ligand>
        <name>ATP</name>
        <dbReference type="ChEBI" id="CHEBI:30616"/>
    </ligand>
</feature>
<dbReference type="Pfam" id="PF02503">
    <property type="entry name" value="PP_kinase"/>
    <property type="match status" value="1"/>
</dbReference>
<evidence type="ECO:0000313" key="12">
    <source>
        <dbReference type="EMBL" id="MFD2569649.1"/>
    </source>
</evidence>
<feature type="active site" description="Phosphohistidine intermediate" evidence="6">
    <location>
        <position position="499"/>
    </location>
</feature>
<comment type="similarity">
    <text evidence="6 7">Belongs to the polyphosphate kinase 1 (PPK1) family.</text>
</comment>
<keyword evidence="13" id="KW-1185">Reference proteome</keyword>
<dbReference type="Pfam" id="PF17941">
    <property type="entry name" value="PP_kinase_C_1"/>
    <property type="match status" value="1"/>
</dbReference>
<feature type="domain" description="Polyphosphate kinase C-terminal" evidence="10">
    <location>
        <begin position="567"/>
        <end position="737"/>
    </location>
</feature>
<dbReference type="Pfam" id="PF13089">
    <property type="entry name" value="PP_kinase_N"/>
    <property type="match status" value="1"/>
</dbReference>
<dbReference type="Gene3D" id="1.20.58.310">
    <property type="entry name" value="Polyphosphate kinase N-terminal domain"/>
    <property type="match status" value="1"/>
</dbReference>
<feature type="binding site" evidence="6">
    <location>
        <position position="469"/>
    </location>
    <ligand>
        <name>Mg(2+)</name>
        <dbReference type="ChEBI" id="CHEBI:18420"/>
    </ligand>
</feature>
<feature type="binding site" evidence="6">
    <location>
        <position position="93"/>
    </location>
    <ligand>
        <name>ATP</name>
        <dbReference type="ChEBI" id="CHEBI:30616"/>
    </ligand>
</feature>
<dbReference type="Gene3D" id="3.30.1840.10">
    <property type="entry name" value="Polyphosphate kinase middle domain"/>
    <property type="match status" value="1"/>
</dbReference>
<evidence type="ECO:0000256" key="2">
    <source>
        <dbReference type="ARBA" id="ARBA00022679"/>
    </source>
</evidence>
<dbReference type="InterPro" id="IPR003414">
    <property type="entry name" value="PP_kinase"/>
</dbReference>
<dbReference type="NCBIfam" id="TIGR03705">
    <property type="entry name" value="poly_P_kin"/>
    <property type="match status" value="1"/>
</dbReference>
<dbReference type="GO" id="GO:0008976">
    <property type="term" value="F:polyphosphate kinase activity"/>
    <property type="evidence" value="ECO:0007669"/>
    <property type="project" value="UniProtKB-EC"/>
</dbReference>
<dbReference type="NCBIfam" id="NF003921">
    <property type="entry name" value="PRK05443.2-2"/>
    <property type="match status" value="1"/>
</dbReference>
<dbReference type="Gene3D" id="3.30.870.10">
    <property type="entry name" value="Endonuclease Chain A"/>
    <property type="match status" value="2"/>
</dbReference>
<dbReference type="InterPro" id="IPR025198">
    <property type="entry name" value="PPK_N_dom"/>
</dbReference>
<dbReference type="EC" id="2.7.4.1" evidence="6 7"/>
<feature type="domain" description="Polyphosphate kinase C-terminal" evidence="11">
    <location>
        <begin position="395"/>
        <end position="559"/>
    </location>
</feature>
<evidence type="ECO:0000259" key="8">
    <source>
        <dbReference type="Pfam" id="PF02503"/>
    </source>
</evidence>
<evidence type="ECO:0000256" key="6">
    <source>
        <dbReference type="HAMAP-Rule" id="MF_00347"/>
    </source>
</evidence>
<dbReference type="SUPFAM" id="SSF56024">
    <property type="entry name" value="Phospholipase D/nuclease"/>
    <property type="match status" value="2"/>
</dbReference>
<keyword evidence="3 6" id="KW-0547">Nucleotide-binding</keyword>
<dbReference type="InterPro" id="IPR024953">
    <property type="entry name" value="PP_kinase_middle"/>
</dbReference>
<keyword evidence="6" id="KW-0460">Magnesium</keyword>
<keyword evidence="6" id="KW-0479">Metal-binding</keyword>
<accession>A0ABW5LYF0</accession>
<dbReference type="SUPFAM" id="SSF143724">
    <property type="entry name" value="PHP14-like"/>
    <property type="match status" value="1"/>
</dbReference>
<keyword evidence="5 6" id="KW-0067">ATP-binding</keyword>
<dbReference type="Proteomes" id="UP001597469">
    <property type="component" value="Unassembled WGS sequence"/>
</dbReference>
<dbReference type="PANTHER" id="PTHR30218:SF0">
    <property type="entry name" value="POLYPHOSPHATE KINASE"/>
    <property type="match status" value="1"/>
</dbReference>
<dbReference type="CDD" id="cd09168">
    <property type="entry name" value="PLDc_PaPPK1_C2_like"/>
    <property type="match status" value="1"/>
</dbReference>
<keyword evidence="4 6" id="KW-0418">Kinase</keyword>
<evidence type="ECO:0000256" key="7">
    <source>
        <dbReference type="RuleBase" id="RU003800"/>
    </source>
</evidence>
<evidence type="ECO:0000256" key="1">
    <source>
        <dbReference type="ARBA" id="ARBA00022553"/>
    </source>
</evidence>
<evidence type="ECO:0000259" key="9">
    <source>
        <dbReference type="Pfam" id="PF13089"/>
    </source>
</evidence>
<feature type="binding site" evidence="6">
    <location>
        <position position="656"/>
    </location>
    <ligand>
        <name>ATP</name>
        <dbReference type="ChEBI" id="CHEBI:30616"/>
    </ligand>
</feature>
<feature type="domain" description="Polyphosphate kinase middle" evidence="8">
    <location>
        <begin position="170"/>
        <end position="366"/>
    </location>
</feature>
<dbReference type="InterPro" id="IPR036830">
    <property type="entry name" value="PP_kinase_middle_dom_sf"/>
</dbReference>
<keyword evidence="2 6" id="KW-0808">Transferase</keyword>
<keyword evidence="1 6" id="KW-0597">Phosphoprotein</keyword>
<evidence type="ECO:0000256" key="5">
    <source>
        <dbReference type="ARBA" id="ARBA00022840"/>
    </source>
</evidence>
<evidence type="ECO:0000256" key="3">
    <source>
        <dbReference type="ARBA" id="ARBA00022741"/>
    </source>
</evidence>
<comment type="function">
    <text evidence="6 7">Catalyzes the reversible transfer of the terminal phosphate of ATP to form a long-chain polyphosphate (polyP).</text>
</comment>
<feature type="binding site" evidence="6">
    <location>
        <position position="439"/>
    </location>
    <ligand>
        <name>Mg(2+)</name>
        <dbReference type="ChEBI" id="CHEBI:18420"/>
    </ligand>
</feature>
<evidence type="ECO:0000313" key="13">
    <source>
        <dbReference type="Proteomes" id="UP001597469"/>
    </source>
</evidence>
<comment type="PTM">
    <text evidence="6 7">An intermediate of this reaction is the autophosphorylated ppk in which a phosphate is covalently linked to a histidine residue through a N-P bond.</text>
</comment>
<comment type="catalytic activity">
    <reaction evidence="6 7">
        <text>[phosphate](n) + ATP = [phosphate](n+1) + ADP</text>
        <dbReference type="Rhea" id="RHEA:19573"/>
        <dbReference type="Rhea" id="RHEA-COMP:9859"/>
        <dbReference type="Rhea" id="RHEA-COMP:14280"/>
        <dbReference type="ChEBI" id="CHEBI:16838"/>
        <dbReference type="ChEBI" id="CHEBI:30616"/>
        <dbReference type="ChEBI" id="CHEBI:456216"/>
        <dbReference type="EC" id="2.7.4.1"/>
    </reaction>
</comment>
<sequence>MRYSLNPNRTILGNLVSRFTHRQANSPAEATDKMAKVSEKVSSVIDQSDYLSRDLSWLKFNERVLDQARGTQHPLRNRTLMERLKFLAISASNLDEFFMIRVGSLYNYLDYHKQRVDYSGLREVPFRKALFTTAQQFCRDQQTVLTNELLPLFAENGLQLADYESLTVEEQSEATNYFDRAIYPTLTPMLYDYTHTFPVLLAKVLIFGVVTQNPDGADLQSLRSEDEDDRQRLSFVQIPANLPRFVSFEREDVIVFVPIEEIVRQNIKKLYRNVEITSVNLFRITRNGDFTLDENDDDEVDFIDEVRQKIKNRRLGRVTRVEVETDGKGETSSPWMLNLLKKRWEIDDLNIFESQTLLDFSAFWQIIGHPEFKDDMPRPHAPVPPIGLGREKTDDIFEIIKQRDLMLHHPYNNFEPVLQLLEQAAEDPHVLAIKITVYRLAKRSRITEALLKAAENGKHVSVLFEVKARFDEENNIREAQRLQKAGCFVIYGISRYKTHTKLLLVVRNEGTRVVRYAHMATGNYNEDTSRLYTDIGLLTTNEVYTHDISEFFNVITGHSLPNEYQYLITAPRDMREQLLRLIRVEADNAKRGLPSGICIKVNSLEDKQVIDELYKASQAGVPIRLIVRSICCLRPKRPGLSENITVRSIVGDFLEHTRIYYFHNNGDSKVYGGSADVMVRSFDRRIESLFYLADQRVKQLAVLILNYNLRDNVNSYELNEDGNFQKCEVLNGTQPLNMHQQFFEVTEKEVMEARLFDPEVKPAEVAQLEEEYQEGAERAIANI</sequence>
<gene>
    <name evidence="12" type="primary">ppk1</name>
    <name evidence="6" type="synonym">ppk</name>
    <name evidence="12" type="ORF">ACFSUS_03335</name>
</gene>
<evidence type="ECO:0000259" key="11">
    <source>
        <dbReference type="Pfam" id="PF17941"/>
    </source>
</evidence>
<feature type="domain" description="Polyphosphate kinase N-terminal" evidence="9">
    <location>
        <begin position="50"/>
        <end position="160"/>
    </location>
</feature>